<dbReference type="PANTHER" id="PTHR47067">
    <property type="entry name" value="TPX2 (TARGETING PROTEIN FOR XKLP2) PROTEIN FAMILY-RELATED"/>
    <property type="match status" value="1"/>
</dbReference>
<gene>
    <name evidence="2" type="ORF">NCGR_LOCUS51201</name>
</gene>
<evidence type="ECO:0000313" key="3">
    <source>
        <dbReference type="Proteomes" id="UP000604825"/>
    </source>
</evidence>
<feature type="region of interest" description="Disordered" evidence="1">
    <location>
        <begin position="288"/>
        <end position="340"/>
    </location>
</feature>
<accession>A0A811RCC3</accession>
<organism evidence="2 3">
    <name type="scientific">Miscanthus lutarioriparius</name>
    <dbReference type="NCBI Taxonomy" id="422564"/>
    <lineage>
        <taxon>Eukaryota</taxon>
        <taxon>Viridiplantae</taxon>
        <taxon>Streptophyta</taxon>
        <taxon>Embryophyta</taxon>
        <taxon>Tracheophyta</taxon>
        <taxon>Spermatophyta</taxon>
        <taxon>Magnoliopsida</taxon>
        <taxon>Liliopsida</taxon>
        <taxon>Poales</taxon>
        <taxon>Poaceae</taxon>
        <taxon>PACMAD clade</taxon>
        <taxon>Panicoideae</taxon>
        <taxon>Andropogonodae</taxon>
        <taxon>Andropogoneae</taxon>
        <taxon>Saccharinae</taxon>
        <taxon>Miscanthus</taxon>
    </lineage>
</organism>
<feature type="compositionally biased region" description="Low complexity" evidence="1">
    <location>
        <begin position="288"/>
        <end position="302"/>
    </location>
</feature>
<dbReference type="AlphaFoldDB" id="A0A811RCC3"/>
<evidence type="ECO:0000256" key="1">
    <source>
        <dbReference type="SAM" id="MobiDB-lite"/>
    </source>
</evidence>
<dbReference type="InterPro" id="IPR044216">
    <property type="entry name" value="WDL7"/>
</dbReference>
<feature type="region of interest" description="Disordered" evidence="1">
    <location>
        <begin position="1"/>
        <end position="24"/>
    </location>
</feature>
<feature type="region of interest" description="Disordered" evidence="1">
    <location>
        <begin position="135"/>
        <end position="160"/>
    </location>
</feature>
<keyword evidence="3" id="KW-1185">Reference proteome</keyword>
<dbReference type="OrthoDB" id="758458at2759"/>
<dbReference type="EMBL" id="CAJGYO010000014">
    <property type="protein sequence ID" value="CAD6267896.1"/>
    <property type="molecule type" value="Genomic_DNA"/>
</dbReference>
<proteinExistence type="predicted"/>
<feature type="compositionally biased region" description="Polar residues" evidence="1">
    <location>
        <begin position="303"/>
        <end position="340"/>
    </location>
</feature>
<dbReference type="PANTHER" id="PTHR47067:SF7">
    <property type="entry name" value="TPX2 (TARGETING PROTEIN FOR XKLP2) PROTEIN FAMILY"/>
    <property type="match status" value="1"/>
</dbReference>
<evidence type="ECO:0000313" key="2">
    <source>
        <dbReference type="EMBL" id="CAD6267896.1"/>
    </source>
</evidence>
<dbReference type="Proteomes" id="UP000604825">
    <property type="component" value="Unassembled WGS sequence"/>
</dbReference>
<protein>
    <submittedName>
        <fullName evidence="2">Uncharacterized protein</fullName>
    </submittedName>
</protein>
<reference evidence="2" key="1">
    <citation type="submission" date="2020-10" db="EMBL/GenBank/DDBJ databases">
        <authorList>
            <person name="Han B."/>
            <person name="Lu T."/>
            <person name="Zhao Q."/>
            <person name="Huang X."/>
            <person name="Zhao Y."/>
        </authorList>
    </citation>
    <scope>NUCLEOTIDE SEQUENCE</scope>
</reference>
<comment type="caution">
    <text evidence="2">The sequence shown here is derived from an EMBL/GenBank/DDBJ whole genome shotgun (WGS) entry which is preliminary data.</text>
</comment>
<sequence>MGAEPDFSPQPPEPTHSPEPEISGKDSRVSISSLLLLVLFLSSCWWDVFRFRGSLRSCACVGWDGIQNWKADMMSALGESVSFGRFLTEPLEWGKWSAFAHNRYLDEAAVQARPGSVAQKKAFFEAHYARKKRKSEDHAAASDDVAGGDGDLEAAEDGGAASWSLSAAESSCMTDEPSAPAEEVCCGWEDGVVDCGDSASDKAVHVPEELAAITDAVGPSCRMDAPTNEMCHMEGSDQVVGAVLQLQKQDLCMGSLTAVDATSKEISILNQDITDSVKKRRIQMASLLSKPAKLSSSPTAKKGQSSSAKRRSMWQSAKENTSPPSADSSKLGTTSTPQKTSTLSALHMSMDSRNLGTKIADRISQLEYATRSAESTKPHDLRLSRKTFSSALPEIAPRTSQVDEERSSHIMKIKEKLFGSTSPTVHQKSGITKEKELSHHHGCEVVVRASGVAVRSNNLLKRMLLNSWPDGEIDRQPIFVEAYEDAVDVEELTSDVMQEDCCDGGHHVFRPLLGHQDAC</sequence>
<name>A0A811RCC3_9POAL</name>